<evidence type="ECO:0000313" key="1">
    <source>
        <dbReference type="EMBL" id="TSJ48186.1"/>
    </source>
</evidence>
<gene>
    <name evidence="1" type="ORF">FO442_03345</name>
</gene>
<evidence type="ECO:0000313" key="2">
    <source>
        <dbReference type="Proteomes" id="UP000316008"/>
    </source>
</evidence>
<comment type="caution">
    <text evidence="1">The sequence shown here is derived from an EMBL/GenBank/DDBJ whole genome shotgun (WGS) entry which is preliminary data.</text>
</comment>
<name>A0A556N7N3_9FLAO</name>
<keyword evidence="2" id="KW-1185">Reference proteome</keyword>
<proteinExistence type="predicted"/>
<dbReference type="AlphaFoldDB" id="A0A556N7N3"/>
<dbReference type="InterPro" id="IPR046508">
    <property type="entry name" value="DUF6686"/>
</dbReference>
<dbReference type="Proteomes" id="UP000316008">
    <property type="component" value="Unassembled WGS sequence"/>
</dbReference>
<dbReference type="OrthoDB" id="1145224at2"/>
<protein>
    <submittedName>
        <fullName evidence="1">Uncharacterized protein</fullName>
    </submittedName>
</protein>
<dbReference type="EMBL" id="VLPL01000001">
    <property type="protein sequence ID" value="TSJ48186.1"/>
    <property type="molecule type" value="Genomic_DNA"/>
</dbReference>
<accession>A0A556N7N3</accession>
<organism evidence="1 2">
    <name type="scientific">Fluviicola chungangensis</name>
    <dbReference type="NCBI Taxonomy" id="2597671"/>
    <lineage>
        <taxon>Bacteria</taxon>
        <taxon>Pseudomonadati</taxon>
        <taxon>Bacteroidota</taxon>
        <taxon>Flavobacteriia</taxon>
        <taxon>Flavobacteriales</taxon>
        <taxon>Crocinitomicaceae</taxon>
        <taxon>Fluviicola</taxon>
    </lineage>
</organism>
<dbReference type="RefSeq" id="WP_144331721.1">
    <property type="nucleotide sequence ID" value="NZ_VLPL01000001.1"/>
</dbReference>
<dbReference type="Pfam" id="PF20391">
    <property type="entry name" value="DUF6686"/>
    <property type="match status" value="1"/>
</dbReference>
<sequence>MCQYKTINNNSFGCLIQCKNCEQFHLGFGTVVLSLSYDELIRFSDRVNEIHSMHYTENKETNEKIYMHTDHSKMTLAFTYKEWLKLCQLLEESRFMLYASELIGQA</sequence>
<reference evidence="1 2" key="1">
    <citation type="submission" date="2019-07" db="EMBL/GenBank/DDBJ databases">
        <authorList>
            <person name="Huq M.A."/>
        </authorList>
    </citation>
    <scope>NUCLEOTIDE SEQUENCE [LARGE SCALE GENOMIC DNA]</scope>
    <source>
        <strain evidence="1 2">MAH-3</strain>
    </source>
</reference>